<gene>
    <name evidence="3" type="ORF">HY912_23825</name>
</gene>
<feature type="chain" id="PRO_5038955643" description="Secreted protein" evidence="2">
    <location>
        <begin position="27"/>
        <end position="177"/>
    </location>
</feature>
<organism evidence="3 4">
    <name type="scientific">Desulfomonile tiedjei</name>
    <dbReference type="NCBI Taxonomy" id="2358"/>
    <lineage>
        <taxon>Bacteria</taxon>
        <taxon>Pseudomonadati</taxon>
        <taxon>Thermodesulfobacteriota</taxon>
        <taxon>Desulfomonilia</taxon>
        <taxon>Desulfomonilales</taxon>
        <taxon>Desulfomonilaceae</taxon>
        <taxon>Desulfomonile</taxon>
    </lineage>
</organism>
<evidence type="ECO:0000313" key="4">
    <source>
        <dbReference type="Proteomes" id="UP000807825"/>
    </source>
</evidence>
<feature type="signal peptide" evidence="2">
    <location>
        <begin position="1"/>
        <end position="26"/>
    </location>
</feature>
<dbReference type="EMBL" id="JACRDE010000622">
    <property type="protein sequence ID" value="MBI5252535.1"/>
    <property type="molecule type" value="Genomic_DNA"/>
</dbReference>
<dbReference type="Proteomes" id="UP000807825">
    <property type="component" value="Unassembled WGS sequence"/>
</dbReference>
<evidence type="ECO:0008006" key="5">
    <source>
        <dbReference type="Google" id="ProtNLM"/>
    </source>
</evidence>
<proteinExistence type="predicted"/>
<comment type="caution">
    <text evidence="3">The sequence shown here is derived from an EMBL/GenBank/DDBJ whole genome shotgun (WGS) entry which is preliminary data.</text>
</comment>
<evidence type="ECO:0000256" key="2">
    <source>
        <dbReference type="SAM" id="SignalP"/>
    </source>
</evidence>
<sequence length="177" mass="17798">MKRVKFTVLCTAFMMAVAASSIYAGASCCDPANNSGQSFLSVPSQQTAKPMGSQVQVQSNAARPQPAVVTSMGSGWNVPQNKGYAAPSRSVNAPQAPSCCSGPNNQASQQIQPPPAAGCGCCGGGAGYRGNQPGLTQGPARQAAGPYAQPAANGYGNQQFPVAVGPAARPANSGPLW</sequence>
<accession>A0A9D6V8H6</accession>
<name>A0A9D6V8H6_9BACT</name>
<evidence type="ECO:0000256" key="1">
    <source>
        <dbReference type="SAM" id="MobiDB-lite"/>
    </source>
</evidence>
<feature type="region of interest" description="Disordered" evidence="1">
    <location>
        <begin position="80"/>
        <end position="107"/>
    </location>
</feature>
<reference evidence="3" key="1">
    <citation type="submission" date="2020-07" db="EMBL/GenBank/DDBJ databases">
        <title>Huge and variable diversity of episymbiotic CPR bacteria and DPANN archaea in groundwater ecosystems.</title>
        <authorList>
            <person name="He C.Y."/>
            <person name="Keren R."/>
            <person name="Whittaker M."/>
            <person name="Farag I.F."/>
            <person name="Doudna J."/>
            <person name="Cate J.H.D."/>
            <person name="Banfield J.F."/>
        </authorList>
    </citation>
    <scope>NUCLEOTIDE SEQUENCE</scope>
    <source>
        <strain evidence="3">NC_groundwater_1664_Pr3_B-0.1um_52_9</strain>
    </source>
</reference>
<feature type="region of interest" description="Disordered" evidence="1">
    <location>
        <begin position="133"/>
        <end position="177"/>
    </location>
</feature>
<dbReference type="PROSITE" id="PS51257">
    <property type="entry name" value="PROKAR_LIPOPROTEIN"/>
    <property type="match status" value="1"/>
</dbReference>
<protein>
    <recommendedName>
        <fullName evidence="5">Secreted protein</fullName>
    </recommendedName>
</protein>
<evidence type="ECO:0000313" key="3">
    <source>
        <dbReference type="EMBL" id="MBI5252535.1"/>
    </source>
</evidence>
<dbReference type="AlphaFoldDB" id="A0A9D6V8H6"/>
<keyword evidence="2" id="KW-0732">Signal</keyword>